<feature type="region of interest" description="Disordered" evidence="1">
    <location>
        <begin position="1"/>
        <end position="39"/>
    </location>
</feature>
<comment type="caution">
    <text evidence="2">The sequence shown here is derived from an EMBL/GenBank/DDBJ whole genome shotgun (WGS) entry which is preliminary data.</text>
</comment>
<accession>A0A3D8RR70</accession>
<dbReference type="RefSeq" id="XP_026602894.1">
    <property type="nucleotide sequence ID" value="XM_026748590.1"/>
</dbReference>
<feature type="compositionally biased region" description="Polar residues" evidence="1">
    <location>
        <begin position="529"/>
        <end position="545"/>
    </location>
</feature>
<reference evidence="2 3" key="1">
    <citation type="journal article" date="2018" name="IMA Fungus">
        <title>IMA Genome-F 9: Draft genome sequence of Annulohypoxylon stygium, Aspergillus mulundensis, Berkeleyomyces basicola (syn. Thielaviopsis basicola), Ceratocystis smalleyi, two Cercospora beticola strains, Coleophoma cylindrospora, Fusarium fracticaudum, Phialophora cf. hyalina, and Morchella septimelata.</title>
        <authorList>
            <person name="Wingfield B.D."/>
            <person name="Bills G.F."/>
            <person name="Dong Y."/>
            <person name="Huang W."/>
            <person name="Nel W.J."/>
            <person name="Swalarsk-Parry B.S."/>
            <person name="Vaghefi N."/>
            <person name="Wilken P.M."/>
            <person name="An Z."/>
            <person name="de Beer Z.W."/>
            <person name="De Vos L."/>
            <person name="Chen L."/>
            <person name="Duong T.A."/>
            <person name="Gao Y."/>
            <person name="Hammerbacher A."/>
            <person name="Kikkert J.R."/>
            <person name="Li Y."/>
            <person name="Li H."/>
            <person name="Li K."/>
            <person name="Li Q."/>
            <person name="Liu X."/>
            <person name="Ma X."/>
            <person name="Naidoo K."/>
            <person name="Pethybridge S.J."/>
            <person name="Sun J."/>
            <person name="Steenkamp E.T."/>
            <person name="van der Nest M.A."/>
            <person name="van Wyk S."/>
            <person name="Wingfield M.J."/>
            <person name="Xiong C."/>
            <person name="Yue Q."/>
            <person name="Zhang X."/>
        </authorList>
    </citation>
    <scope>NUCLEOTIDE SEQUENCE [LARGE SCALE GENOMIC DNA]</scope>
    <source>
        <strain evidence="2 3">DSM 5745</strain>
    </source>
</reference>
<dbReference type="Proteomes" id="UP000256690">
    <property type="component" value="Unassembled WGS sequence"/>
</dbReference>
<feature type="compositionally biased region" description="Polar residues" evidence="1">
    <location>
        <begin position="379"/>
        <end position="440"/>
    </location>
</feature>
<evidence type="ECO:0000256" key="1">
    <source>
        <dbReference type="SAM" id="MobiDB-lite"/>
    </source>
</evidence>
<feature type="region of interest" description="Disordered" evidence="1">
    <location>
        <begin position="374"/>
        <end position="448"/>
    </location>
</feature>
<evidence type="ECO:0000313" key="2">
    <source>
        <dbReference type="EMBL" id="RDW76582.1"/>
    </source>
</evidence>
<sequence length="1087" mass="119221">MRTRSQTTERHESRSPVPGPGMPLERPREKTVTPSTQSSVLPGWDKGIKDLTEILEKDMEYSGTVFKVRGEQYRDFGSLVLALGRKDVQEDPEILKILRFIFENALNRNDTFQKVLVRLHEMARNAPGFAEFESSDEYQLEWVEVLNACKKYIQTRNYRKENERRAISGRESLVECWPRLGPCLVEFAATSQSRGRLVSAFRAKVRHNEQVVIKRLNRAIMNRLTTFSSRHGYRKLLVNPQNSDLDDAKALPSDFSPVTQEEANEFGVTLNKDGILEYNQTSIPMTYASTPPPSCAVTPQGTNDGLAVGGAQIAPTPYTPTALSASSDGVDQIGGCADFALEQSILSEPSNNTELSLQDKQATESVAYSDMPASDVVQEDSNTPDTPGGLSSNTPDTPGASSSNTIDTPGSSSSNTPDTPGGSSSNTLDTLGGPFSNTPDTPGGPAATNWHRRRIAEVEESQRSSPASDGRSMSIHHQEIAAFKRPKVSTLIPATVDTPVSRHRTRTQTIDVEHSDQNPPGICIASGTVPPTNSVRANGGTTVESVSEAPSRRSQANDLNNLALPDRGASAAAPDRHLTGSPDLRAPGPSSGHASGLSCAITPFALGNNTNRSSSTPSCSEMLTNAAAQVFADMGARGHYKSKPRHYKYEPHDIHFSEKEVDWDGLIDELNPSNSDVRAELSEHGFIDFEGMVADLLNAGGTNLASEALREAELVKDHILDNGPQLYAMHSLVIQQILMADPKIYAMNVCLRPDHKYRLRAYHQPAIYTSSSSSEPDVSEEYSSQVQYCHIDKFKDSLTCFIPLLDEDDDCCDWILDGVGIGDPSIQYSREYRNYLAIFQAEDPPVDQTCHRRIDVTGFIESMGARGRYKERPCPLNVGTVRFMSPNVPRAHRGFGNRLVVQSTLVAINERTGEVENEVAAESLAEMHRSHEPCKQGPWGDFNTRRSVGKWEGWTTIRGVSPISDAIYGYASWEDDEVIAQLKILFGKDPEARQQLITQTRQVAAHKAIAAITSFCHKEQLLFPGKHPRVDSQPAPVEAAEQDLPTPPAEPVSGQRPSRAKRTARGTANGNPVASASAPAKRRRRRW</sequence>
<keyword evidence="3" id="KW-1185">Reference proteome</keyword>
<dbReference type="GeneID" id="38116944"/>
<protein>
    <submittedName>
        <fullName evidence="2">Uncharacterized protein</fullName>
    </submittedName>
</protein>
<dbReference type="AlphaFoldDB" id="A0A3D8RR70"/>
<proteinExistence type="predicted"/>
<feature type="region of interest" description="Disordered" evidence="1">
    <location>
        <begin position="1026"/>
        <end position="1087"/>
    </location>
</feature>
<dbReference type="OrthoDB" id="10691217at2759"/>
<dbReference type="STRING" id="1810919.A0A3D8RR70"/>
<dbReference type="EMBL" id="PVWQ01000007">
    <property type="protein sequence ID" value="RDW76582.1"/>
    <property type="molecule type" value="Genomic_DNA"/>
</dbReference>
<feature type="region of interest" description="Disordered" evidence="1">
    <location>
        <begin position="527"/>
        <end position="595"/>
    </location>
</feature>
<evidence type="ECO:0000313" key="3">
    <source>
        <dbReference type="Proteomes" id="UP000256690"/>
    </source>
</evidence>
<name>A0A3D8RR70_9EURO</name>
<organism evidence="2 3">
    <name type="scientific">Aspergillus mulundensis</name>
    <dbReference type="NCBI Taxonomy" id="1810919"/>
    <lineage>
        <taxon>Eukaryota</taxon>
        <taxon>Fungi</taxon>
        <taxon>Dikarya</taxon>
        <taxon>Ascomycota</taxon>
        <taxon>Pezizomycotina</taxon>
        <taxon>Eurotiomycetes</taxon>
        <taxon>Eurotiomycetidae</taxon>
        <taxon>Eurotiales</taxon>
        <taxon>Aspergillaceae</taxon>
        <taxon>Aspergillus</taxon>
        <taxon>Aspergillus subgen. Nidulantes</taxon>
    </lineage>
</organism>
<gene>
    <name evidence="2" type="ORF">DSM5745_06574</name>
</gene>